<reference evidence="2" key="1">
    <citation type="journal article" date="2020" name="Stud. Mycol.">
        <title>101 Dothideomycetes genomes: a test case for predicting lifestyles and emergence of pathogens.</title>
        <authorList>
            <person name="Haridas S."/>
            <person name="Albert R."/>
            <person name="Binder M."/>
            <person name="Bloem J."/>
            <person name="Labutti K."/>
            <person name="Salamov A."/>
            <person name="Andreopoulos B."/>
            <person name="Baker S."/>
            <person name="Barry K."/>
            <person name="Bills G."/>
            <person name="Bluhm B."/>
            <person name="Cannon C."/>
            <person name="Castanera R."/>
            <person name="Culley D."/>
            <person name="Daum C."/>
            <person name="Ezra D."/>
            <person name="Gonzalez J."/>
            <person name="Henrissat B."/>
            <person name="Kuo A."/>
            <person name="Liang C."/>
            <person name="Lipzen A."/>
            <person name="Lutzoni F."/>
            <person name="Magnuson J."/>
            <person name="Mondo S."/>
            <person name="Nolan M."/>
            <person name="Ohm R."/>
            <person name="Pangilinan J."/>
            <person name="Park H.-J."/>
            <person name="Ramirez L."/>
            <person name="Alfaro M."/>
            <person name="Sun H."/>
            <person name="Tritt A."/>
            <person name="Yoshinaga Y."/>
            <person name="Zwiers L.-H."/>
            <person name="Turgeon B."/>
            <person name="Goodwin S."/>
            <person name="Spatafora J."/>
            <person name="Crous P."/>
            <person name="Grigoriev I."/>
        </authorList>
    </citation>
    <scope>NUCLEOTIDE SEQUENCE</scope>
    <source>
        <strain evidence="2">CBS 116005</strain>
    </source>
</reference>
<dbReference type="AlphaFoldDB" id="A0A6G1LM41"/>
<accession>A0A6G1LM41</accession>
<sequence length="88" mass="9557">MSRRQGVSFSLSFRLREKLFTILSLSPAATEASNALLPLPDVRPITSLPAHSTFAPSISLATLTFSLFLSSFLILARGALLISKRQLP</sequence>
<keyword evidence="3" id="KW-1185">Reference proteome</keyword>
<feature type="transmembrane region" description="Helical" evidence="1">
    <location>
        <begin position="58"/>
        <end position="82"/>
    </location>
</feature>
<evidence type="ECO:0000313" key="2">
    <source>
        <dbReference type="EMBL" id="KAF2773488.1"/>
    </source>
</evidence>
<protein>
    <submittedName>
        <fullName evidence="2">Uncharacterized protein</fullName>
    </submittedName>
</protein>
<proteinExistence type="predicted"/>
<dbReference type="Proteomes" id="UP000799436">
    <property type="component" value="Unassembled WGS sequence"/>
</dbReference>
<dbReference type="EMBL" id="ML995810">
    <property type="protein sequence ID" value="KAF2773488.1"/>
    <property type="molecule type" value="Genomic_DNA"/>
</dbReference>
<keyword evidence="1" id="KW-0472">Membrane</keyword>
<name>A0A6G1LM41_9PEZI</name>
<evidence type="ECO:0000313" key="3">
    <source>
        <dbReference type="Proteomes" id="UP000799436"/>
    </source>
</evidence>
<evidence type="ECO:0000256" key="1">
    <source>
        <dbReference type="SAM" id="Phobius"/>
    </source>
</evidence>
<organism evidence="2 3">
    <name type="scientific">Teratosphaeria nubilosa</name>
    <dbReference type="NCBI Taxonomy" id="161662"/>
    <lineage>
        <taxon>Eukaryota</taxon>
        <taxon>Fungi</taxon>
        <taxon>Dikarya</taxon>
        <taxon>Ascomycota</taxon>
        <taxon>Pezizomycotina</taxon>
        <taxon>Dothideomycetes</taxon>
        <taxon>Dothideomycetidae</taxon>
        <taxon>Mycosphaerellales</taxon>
        <taxon>Teratosphaeriaceae</taxon>
        <taxon>Teratosphaeria</taxon>
    </lineage>
</organism>
<gene>
    <name evidence="2" type="ORF">EJ03DRAFT_100288</name>
</gene>
<keyword evidence="1" id="KW-0812">Transmembrane</keyword>
<keyword evidence="1" id="KW-1133">Transmembrane helix</keyword>